<organism evidence="11 12">
    <name type="scientific">Phakopsora pachyrhizi</name>
    <name type="common">Asian soybean rust disease fungus</name>
    <dbReference type="NCBI Taxonomy" id="170000"/>
    <lineage>
        <taxon>Eukaryota</taxon>
        <taxon>Fungi</taxon>
        <taxon>Dikarya</taxon>
        <taxon>Basidiomycota</taxon>
        <taxon>Pucciniomycotina</taxon>
        <taxon>Pucciniomycetes</taxon>
        <taxon>Pucciniales</taxon>
        <taxon>Phakopsoraceae</taxon>
        <taxon>Phakopsora</taxon>
    </lineage>
</organism>
<feature type="transmembrane region" description="Helical" evidence="9">
    <location>
        <begin position="377"/>
        <end position="400"/>
    </location>
</feature>
<evidence type="ECO:0000313" key="12">
    <source>
        <dbReference type="Proteomes" id="UP001153365"/>
    </source>
</evidence>
<dbReference type="PANTHER" id="PTHR22950:SF692">
    <property type="entry name" value="TRANSMEMBRANE AMINO ACID TRANSPORTER FAMILY PROTEIN"/>
    <property type="match status" value="1"/>
</dbReference>
<feature type="region of interest" description="Disordered" evidence="8">
    <location>
        <begin position="1"/>
        <end position="40"/>
    </location>
</feature>
<reference evidence="11" key="1">
    <citation type="submission" date="2022-06" db="EMBL/GenBank/DDBJ databases">
        <authorList>
            <consortium name="SYNGENTA / RWTH Aachen University"/>
        </authorList>
    </citation>
    <scope>NUCLEOTIDE SEQUENCE</scope>
</reference>
<feature type="compositionally biased region" description="Polar residues" evidence="8">
    <location>
        <begin position="575"/>
        <end position="600"/>
    </location>
</feature>
<proteinExistence type="inferred from homology"/>
<feature type="transmembrane region" description="Helical" evidence="9">
    <location>
        <begin position="689"/>
        <end position="710"/>
    </location>
</feature>
<evidence type="ECO:0000256" key="7">
    <source>
        <dbReference type="ARBA" id="ARBA00023136"/>
    </source>
</evidence>
<feature type="region of interest" description="Disordered" evidence="8">
    <location>
        <begin position="72"/>
        <end position="96"/>
    </location>
</feature>
<comment type="subcellular location">
    <subcellularLocation>
        <location evidence="1">Membrane</location>
        <topology evidence="1">Multi-pass membrane protein</topology>
    </subcellularLocation>
</comment>
<dbReference type="InterPro" id="IPR013057">
    <property type="entry name" value="AA_transpt_TM"/>
</dbReference>
<feature type="compositionally biased region" description="Polar residues" evidence="8">
    <location>
        <begin position="151"/>
        <end position="176"/>
    </location>
</feature>
<feature type="transmembrane region" description="Helical" evidence="9">
    <location>
        <begin position="294"/>
        <end position="317"/>
    </location>
</feature>
<feature type="transmembrane region" description="Helical" evidence="9">
    <location>
        <begin position="407"/>
        <end position="428"/>
    </location>
</feature>
<feature type="transmembrane region" description="Helical" evidence="9">
    <location>
        <begin position="487"/>
        <end position="507"/>
    </location>
</feature>
<gene>
    <name evidence="11" type="ORF">PPACK8108_LOCUS26019</name>
</gene>
<accession>A0AAV0BWG6</accession>
<feature type="domain" description="Amino acid transporter transmembrane" evidence="10">
    <location>
        <begin position="270"/>
        <end position="709"/>
    </location>
</feature>
<dbReference type="Pfam" id="PF01490">
    <property type="entry name" value="Aa_trans"/>
    <property type="match status" value="1"/>
</dbReference>
<dbReference type="PANTHER" id="PTHR22950">
    <property type="entry name" value="AMINO ACID TRANSPORTER"/>
    <property type="match status" value="1"/>
</dbReference>
<dbReference type="EMBL" id="CALTRL010006350">
    <property type="protein sequence ID" value="CAH7690614.1"/>
    <property type="molecule type" value="Genomic_DNA"/>
</dbReference>
<keyword evidence="12" id="KW-1185">Reference proteome</keyword>
<feature type="region of interest" description="Disordered" evidence="8">
    <location>
        <begin position="139"/>
        <end position="179"/>
    </location>
</feature>
<feature type="region of interest" description="Disordered" evidence="8">
    <location>
        <begin position="565"/>
        <end position="600"/>
    </location>
</feature>
<dbReference type="Proteomes" id="UP001153365">
    <property type="component" value="Unassembled WGS sequence"/>
</dbReference>
<keyword evidence="3" id="KW-0813">Transport</keyword>
<keyword evidence="5" id="KW-0029">Amino-acid transport</keyword>
<sequence>MDNNDSPTDVPGTPQSSQSAFHIPLKPSDPSSVEQGHESGGYRSLLESSIDLVQSYRRSQSFIVENLPSSFSISSSRSSFHTTRQLNTEEGDLEDNQAEVRSLSTHTDPDILEEADDDLGDLRSSDGIISTTKAQINLSPCSTDHSRKNSTRSLTKRSQSSSECINHNSPSRSTLARSPALSASFVPSPMSRESLNNTRIAVSTPIRETTQLMTSVSPLKHYDSISSKHSTPLKPSRESESIQRSVALQRRSSVNTISNQVQLSFPPYGSSTFGQTLFNAFNILCGVGLLSEPLAFATTGWIGGTILFIFCGLATNYTAKLLASLMTEDRNLLTYNDICFKAFGRTMRYPIAFLFCLELFALSIALVVIFGDSFATVFPHMTSNFFKIIYFCIVLPTVFMPFQILSFASLIGLTSSLALVGVILIDGFSKQESPGSILHPAPTNLGPSAKWGLSAGLMMSGFAGHSIMPSLARDMKNPKDFNRMVDLAYLSAGSMYLIAGVAGYLMFGNKVSEEITKDMLSVQGYPVAINRLAIWMVGINPVAKFALCTRPLHITIEHFLSLNPQDDSSEEQNSHAHVTQEVPSTPQTFTPTVSKSSDQISISTGSTSIFPVDGNKRESLLVRVKQAVGKFTCRTFLTALVVLLAILIPQFERLMSFLGAFSAFVICIILPVSAELILKRDKTSKARKFLNISLLIVSVIMAGIGTTYTFM</sequence>
<evidence type="ECO:0000259" key="10">
    <source>
        <dbReference type="Pfam" id="PF01490"/>
    </source>
</evidence>
<evidence type="ECO:0000256" key="6">
    <source>
        <dbReference type="ARBA" id="ARBA00022989"/>
    </source>
</evidence>
<evidence type="ECO:0000256" key="4">
    <source>
        <dbReference type="ARBA" id="ARBA00022692"/>
    </source>
</evidence>
<feature type="compositionally biased region" description="Polar residues" evidence="8">
    <location>
        <begin position="1"/>
        <end position="20"/>
    </location>
</feature>
<dbReference type="GO" id="GO:0015179">
    <property type="term" value="F:L-amino acid transmembrane transporter activity"/>
    <property type="evidence" value="ECO:0007669"/>
    <property type="project" value="TreeGrafter"/>
</dbReference>
<evidence type="ECO:0000256" key="5">
    <source>
        <dbReference type="ARBA" id="ARBA00022970"/>
    </source>
</evidence>
<feature type="transmembrane region" description="Helical" evidence="9">
    <location>
        <begin position="657"/>
        <end position="677"/>
    </location>
</feature>
<evidence type="ECO:0000256" key="8">
    <source>
        <dbReference type="SAM" id="MobiDB-lite"/>
    </source>
</evidence>
<comment type="similarity">
    <text evidence="2">Belongs to the amino acid/polyamine transporter 2 family.</text>
</comment>
<evidence type="ECO:0000313" key="11">
    <source>
        <dbReference type="EMBL" id="CAH7690614.1"/>
    </source>
</evidence>
<evidence type="ECO:0000256" key="2">
    <source>
        <dbReference type="ARBA" id="ARBA00008066"/>
    </source>
</evidence>
<evidence type="ECO:0000256" key="9">
    <source>
        <dbReference type="SAM" id="Phobius"/>
    </source>
</evidence>
<evidence type="ECO:0000256" key="1">
    <source>
        <dbReference type="ARBA" id="ARBA00004141"/>
    </source>
</evidence>
<keyword evidence="4 9" id="KW-0812">Transmembrane</keyword>
<name>A0AAV0BWG6_PHAPC</name>
<feature type="transmembrane region" description="Helical" evidence="9">
    <location>
        <begin position="631"/>
        <end position="651"/>
    </location>
</feature>
<dbReference type="GO" id="GO:0005774">
    <property type="term" value="C:vacuolar membrane"/>
    <property type="evidence" value="ECO:0007669"/>
    <property type="project" value="TreeGrafter"/>
</dbReference>
<keyword evidence="6 9" id="KW-1133">Transmembrane helix</keyword>
<comment type="caution">
    <text evidence="11">The sequence shown here is derived from an EMBL/GenBank/DDBJ whole genome shotgun (WGS) entry which is preliminary data.</text>
</comment>
<dbReference type="AlphaFoldDB" id="A0AAV0BWG6"/>
<evidence type="ECO:0000256" key="3">
    <source>
        <dbReference type="ARBA" id="ARBA00022448"/>
    </source>
</evidence>
<keyword evidence="7 9" id="KW-0472">Membrane</keyword>
<feature type="transmembrane region" description="Helical" evidence="9">
    <location>
        <begin position="351"/>
        <end position="371"/>
    </location>
</feature>
<protein>
    <submittedName>
        <fullName evidence="11">Transmembrane amino acid transporter protein-domain-containing protein</fullName>
    </submittedName>
</protein>